<name>A0A2C9D2W1_9HYPH</name>
<dbReference type="AlphaFoldDB" id="A0A2C9D2W1"/>
<keyword evidence="2" id="KW-1185">Reference proteome</keyword>
<organism evidence="1 2">
    <name type="scientific">Hartmannibacter diazotrophicus</name>
    <dbReference type="NCBI Taxonomy" id="1482074"/>
    <lineage>
        <taxon>Bacteria</taxon>
        <taxon>Pseudomonadati</taxon>
        <taxon>Pseudomonadota</taxon>
        <taxon>Alphaproteobacteria</taxon>
        <taxon>Hyphomicrobiales</taxon>
        <taxon>Pleomorphomonadaceae</taxon>
        <taxon>Hartmannibacter</taxon>
    </lineage>
</organism>
<dbReference type="RefSeq" id="WP_342748100.1">
    <property type="nucleotide sequence ID" value="NZ_LT960614.1"/>
</dbReference>
<reference evidence="2" key="1">
    <citation type="submission" date="2017-09" db="EMBL/GenBank/DDBJ databases">
        <title>Genome sequence of Nannocystis excedens DSM 71.</title>
        <authorList>
            <person name="Blom J."/>
        </authorList>
    </citation>
    <scope>NUCLEOTIDE SEQUENCE [LARGE SCALE GENOMIC DNA]</scope>
    <source>
        <strain evidence="2">type strain: E19</strain>
    </source>
</reference>
<evidence type="ECO:0000313" key="2">
    <source>
        <dbReference type="Proteomes" id="UP000223606"/>
    </source>
</evidence>
<sequence>MPRLDFAACINDVCPISGRPVSPDALALYRGEVVGFETTGHRDQFLAAILMFESARITPRSQVRPHVPIRRNDIPVPSVLMDPGFQECRLAGC</sequence>
<gene>
    <name evidence="1" type="ORF">HDIA_0988</name>
</gene>
<dbReference type="KEGG" id="hdi:HDIA_0988"/>
<accession>A0A2C9D2W1</accession>
<evidence type="ECO:0000313" key="1">
    <source>
        <dbReference type="EMBL" id="SON54529.1"/>
    </source>
</evidence>
<protein>
    <submittedName>
        <fullName evidence="1">Uncharacterized protein</fullName>
    </submittedName>
</protein>
<proteinExistence type="predicted"/>
<dbReference type="EMBL" id="LT960614">
    <property type="protein sequence ID" value="SON54529.1"/>
    <property type="molecule type" value="Genomic_DNA"/>
</dbReference>
<dbReference type="Proteomes" id="UP000223606">
    <property type="component" value="Chromosome 1"/>
</dbReference>